<comment type="subunit">
    <text evidence="3">F-type ATPases have 2 components, CF(1) - the catalytic core - and CF(0) - the membrane proton channel.</text>
</comment>
<evidence type="ECO:0000256" key="11">
    <source>
        <dbReference type="ARBA" id="ARBA00023136"/>
    </source>
</evidence>
<keyword evidence="5 12" id="KW-0138">CF(0)</keyword>
<name>A0A343S5G8_9HEMI</name>
<comment type="subcellular location">
    <subcellularLocation>
        <location evidence="1 12">Mitochondrion membrane</location>
        <topology evidence="1 12">Single-pass membrane protein</topology>
    </subcellularLocation>
</comment>
<evidence type="ECO:0000313" key="14">
    <source>
        <dbReference type="EMBL" id="AUJ22093.1"/>
    </source>
</evidence>
<keyword evidence="9 12" id="KW-0406">Ion transport</keyword>
<evidence type="ECO:0000256" key="5">
    <source>
        <dbReference type="ARBA" id="ARBA00022547"/>
    </source>
</evidence>
<keyword evidence="11 13" id="KW-0472">Membrane</keyword>
<dbReference type="AlphaFoldDB" id="A0A343S5G8"/>
<evidence type="ECO:0000256" key="10">
    <source>
        <dbReference type="ARBA" id="ARBA00023128"/>
    </source>
</evidence>
<evidence type="ECO:0000256" key="9">
    <source>
        <dbReference type="ARBA" id="ARBA00023065"/>
    </source>
</evidence>
<dbReference type="Pfam" id="PF00895">
    <property type="entry name" value="ATP-synt_8"/>
    <property type="match status" value="1"/>
</dbReference>
<reference evidence="14" key="2">
    <citation type="journal article" date="2018" name="Proc. Natl. Acad. Sci. U.S.A.">
        <title>Multiple origins of interdependent endosymbiotic complexes in a genus of cicadas.</title>
        <authorList>
            <person name="Lukasik P."/>
            <person name="Nazario K."/>
            <person name="Van Leuven J.T."/>
            <person name="Campbell M.A."/>
            <person name="Meyer M."/>
            <person name="Michalik A."/>
            <person name="Pessacq P."/>
            <person name="Simon C."/>
            <person name="Veloso C."/>
            <person name="McCutcheon J.P."/>
        </authorList>
    </citation>
    <scope>NUCLEOTIDE SEQUENCE</scope>
    <source>
        <strain evidence="14">TETLIM</strain>
        <tissue evidence="14">Bacteriome</tissue>
    </source>
</reference>
<protein>
    <recommendedName>
        <fullName evidence="12">ATP synthase complex subunit 8</fullName>
    </recommendedName>
</protein>
<proteinExistence type="inferred from homology"/>
<feature type="transmembrane region" description="Helical" evidence="13">
    <location>
        <begin position="6"/>
        <end position="29"/>
    </location>
</feature>
<keyword evidence="10 12" id="KW-0496">Mitochondrion</keyword>
<keyword evidence="8 13" id="KW-1133">Transmembrane helix</keyword>
<accession>A0A343S5G8</accession>
<keyword evidence="4 12" id="KW-0813">Transport</keyword>
<reference evidence="14" key="1">
    <citation type="journal article" date="2018" name="J. Hered.">
        <title>One hundred mitochondrial genomes of cicadas.</title>
        <authorList>
            <person name="Lukasik P."/>
            <person name="Chong R.A."/>
            <person name="Nazario K."/>
            <person name="Matsuura Y."/>
            <person name="Bublitz D."/>
            <person name="Campbell M.A."/>
            <person name="Meyer M."/>
            <person name="Van Leuven J.T."/>
            <person name="Pessacq P."/>
            <person name="Veloso C."/>
            <person name="Simon C."/>
            <person name="McCutcheon J.P."/>
        </authorList>
    </citation>
    <scope>NUCLEOTIDE SEQUENCE</scope>
    <source>
        <strain evidence="14">TETLIM</strain>
        <tissue evidence="14">Bacteriome</tissue>
    </source>
</reference>
<evidence type="ECO:0000256" key="2">
    <source>
        <dbReference type="ARBA" id="ARBA00008892"/>
    </source>
</evidence>
<dbReference type="InterPro" id="IPR001421">
    <property type="entry name" value="ATP8_metazoa"/>
</dbReference>
<keyword evidence="7 12" id="KW-0375">Hydrogen ion transport</keyword>
<geneLocation type="mitochondrion" evidence="14"/>
<dbReference type="GO" id="GO:0015986">
    <property type="term" value="P:proton motive force-driven ATP synthesis"/>
    <property type="evidence" value="ECO:0007669"/>
    <property type="project" value="InterPro"/>
</dbReference>
<evidence type="ECO:0000256" key="13">
    <source>
        <dbReference type="SAM" id="Phobius"/>
    </source>
</evidence>
<evidence type="ECO:0000256" key="1">
    <source>
        <dbReference type="ARBA" id="ARBA00004304"/>
    </source>
</evidence>
<gene>
    <name evidence="14" type="primary">atp8</name>
</gene>
<sequence length="51" mass="6435">MPQMSPMYWLLLIFYFILTLLLMMMLIYFSYFNMSKKCKVDLSTYQFNWVW</sequence>
<dbReference type="GO" id="GO:0031966">
    <property type="term" value="C:mitochondrial membrane"/>
    <property type="evidence" value="ECO:0007669"/>
    <property type="project" value="UniProtKB-SubCell"/>
</dbReference>
<dbReference type="GO" id="GO:0045259">
    <property type="term" value="C:proton-transporting ATP synthase complex"/>
    <property type="evidence" value="ECO:0007669"/>
    <property type="project" value="UniProtKB-KW"/>
</dbReference>
<evidence type="ECO:0000256" key="6">
    <source>
        <dbReference type="ARBA" id="ARBA00022692"/>
    </source>
</evidence>
<evidence type="ECO:0000256" key="12">
    <source>
        <dbReference type="RuleBase" id="RU003661"/>
    </source>
</evidence>
<evidence type="ECO:0000256" key="7">
    <source>
        <dbReference type="ARBA" id="ARBA00022781"/>
    </source>
</evidence>
<evidence type="ECO:0000256" key="8">
    <source>
        <dbReference type="ARBA" id="ARBA00022989"/>
    </source>
</evidence>
<organism evidence="14">
    <name type="scientific">Tettigades limbata</name>
    <dbReference type="NCBI Taxonomy" id="1986883"/>
    <lineage>
        <taxon>Eukaryota</taxon>
        <taxon>Metazoa</taxon>
        <taxon>Ecdysozoa</taxon>
        <taxon>Arthropoda</taxon>
        <taxon>Hexapoda</taxon>
        <taxon>Insecta</taxon>
        <taxon>Pterygota</taxon>
        <taxon>Neoptera</taxon>
        <taxon>Paraneoptera</taxon>
        <taxon>Hemiptera</taxon>
        <taxon>Auchenorrhyncha</taxon>
        <taxon>Cicadoidea</taxon>
        <taxon>Cicadidae</taxon>
        <taxon>Tibicininae</taxon>
        <taxon>Tettigadini</taxon>
        <taxon>Tettigades</taxon>
    </lineage>
</organism>
<comment type="similarity">
    <text evidence="2 12">Belongs to the ATPase protein 8 family.</text>
</comment>
<evidence type="ECO:0000256" key="4">
    <source>
        <dbReference type="ARBA" id="ARBA00022448"/>
    </source>
</evidence>
<dbReference type="EMBL" id="MG674195">
    <property type="protein sequence ID" value="AUJ22093.1"/>
    <property type="molecule type" value="Genomic_DNA"/>
</dbReference>
<dbReference type="GO" id="GO:0015078">
    <property type="term" value="F:proton transmembrane transporter activity"/>
    <property type="evidence" value="ECO:0007669"/>
    <property type="project" value="InterPro"/>
</dbReference>
<keyword evidence="6 12" id="KW-0812">Transmembrane</keyword>
<evidence type="ECO:0000256" key="3">
    <source>
        <dbReference type="ARBA" id="ARBA00011291"/>
    </source>
</evidence>